<dbReference type="KEGG" id="cok:COCCU_07050"/>
<dbReference type="SUPFAM" id="SSF144083">
    <property type="entry name" value="Magnesium transport protein CorA, transmembrane region"/>
    <property type="match status" value="1"/>
</dbReference>
<dbReference type="CDD" id="cd12830">
    <property type="entry name" value="MtCorA-like"/>
    <property type="match status" value="1"/>
</dbReference>
<evidence type="ECO:0000313" key="14">
    <source>
        <dbReference type="EMBL" id="QGU07344.1"/>
    </source>
</evidence>
<dbReference type="GO" id="GO:0015095">
    <property type="term" value="F:magnesium ion transmembrane transporter activity"/>
    <property type="evidence" value="ECO:0007669"/>
    <property type="project" value="UniProtKB-UniRule"/>
</dbReference>
<dbReference type="AlphaFoldDB" id="A0A6B8W1E2"/>
<dbReference type="FunFam" id="1.20.58.340:FF:000004">
    <property type="entry name" value="Magnesium transport protein CorA"/>
    <property type="match status" value="1"/>
</dbReference>
<evidence type="ECO:0000256" key="12">
    <source>
        <dbReference type="RuleBase" id="RU362010"/>
    </source>
</evidence>
<proteinExistence type="inferred from homology"/>
<evidence type="ECO:0000256" key="11">
    <source>
        <dbReference type="ARBA" id="ARBA00045497"/>
    </source>
</evidence>
<accession>A0A6B8W1E2</accession>
<evidence type="ECO:0000256" key="1">
    <source>
        <dbReference type="ARBA" id="ARBA00004651"/>
    </source>
</evidence>
<keyword evidence="8 12" id="KW-0406">Ion transport</keyword>
<organism evidence="14 15">
    <name type="scientific">Corynebacterium occultum</name>
    <dbReference type="NCBI Taxonomy" id="2675219"/>
    <lineage>
        <taxon>Bacteria</taxon>
        <taxon>Bacillati</taxon>
        <taxon>Actinomycetota</taxon>
        <taxon>Actinomycetes</taxon>
        <taxon>Mycobacteriales</taxon>
        <taxon>Corynebacteriaceae</taxon>
        <taxon>Corynebacterium</taxon>
    </lineage>
</organism>
<keyword evidence="4 12" id="KW-1003">Cell membrane</keyword>
<feature type="transmembrane region" description="Helical" evidence="12">
    <location>
        <begin position="308"/>
        <end position="327"/>
    </location>
</feature>
<keyword evidence="7 12" id="KW-1133">Transmembrane helix</keyword>
<feature type="transmembrane region" description="Helical" evidence="12">
    <location>
        <begin position="339"/>
        <end position="359"/>
    </location>
</feature>
<keyword evidence="3 12" id="KW-0813">Transport</keyword>
<dbReference type="GO" id="GO:0000287">
    <property type="term" value="F:magnesium ion binding"/>
    <property type="evidence" value="ECO:0007669"/>
    <property type="project" value="TreeGrafter"/>
</dbReference>
<dbReference type="Gene3D" id="3.30.460.20">
    <property type="entry name" value="CorA soluble domain-like"/>
    <property type="match status" value="1"/>
</dbReference>
<dbReference type="PANTHER" id="PTHR46494">
    <property type="entry name" value="CORA FAMILY METAL ION TRANSPORTER (EUROFUNG)"/>
    <property type="match status" value="1"/>
</dbReference>
<evidence type="ECO:0000256" key="6">
    <source>
        <dbReference type="ARBA" id="ARBA00022842"/>
    </source>
</evidence>
<keyword evidence="5 12" id="KW-0812">Transmembrane</keyword>
<dbReference type="NCBIfam" id="TIGR00383">
    <property type="entry name" value="corA"/>
    <property type="match status" value="1"/>
</dbReference>
<evidence type="ECO:0000256" key="10">
    <source>
        <dbReference type="ARBA" id="ARBA00034269"/>
    </source>
</evidence>
<evidence type="ECO:0000313" key="15">
    <source>
        <dbReference type="Proteomes" id="UP000424462"/>
    </source>
</evidence>
<reference evidence="14 15" key="1">
    <citation type="submission" date="2019-11" db="EMBL/GenBank/DDBJ databases">
        <title>Complete genome sequence of Corynebacterium kalinowskii 1959, a novel Corynebacterium species isolated from soil of a small paddock in Vilsendorf, Germany.</title>
        <authorList>
            <person name="Schaffert L."/>
            <person name="Ruwe M."/>
            <person name="Milse J."/>
            <person name="Hanuschka K."/>
            <person name="Ortseifen V."/>
            <person name="Droste J."/>
            <person name="Brandt D."/>
            <person name="Schlueter L."/>
            <person name="Kutter Y."/>
            <person name="Vinke S."/>
            <person name="Viehoefer P."/>
            <person name="Jacob L."/>
            <person name="Luebke N.-C."/>
            <person name="Schulte-Berndt E."/>
            <person name="Hain C."/>
            <person name="Linder M."/>
            <person name="Schmidt P."/>
            <person name="Wollenschlaeger L."/>
            <person name="Luttermann T."/>
            <person name="Thieme E."/>
            <person name="Hassa J."/>
            <person name="Haak M."/>
            <person name="Wittchen M."/>
            <person name="Mentz A."/>
            <person name="Persicke M."/>
            <person name="Busche T."/>
            <person name="Ruckert C."/>
        </authorList>
    </citation>
    <scope>NUCLEOTIDE SEQUENCE [LARGE SCALE GENOMIC DNA]</scope>
    <source>
        <strain evidence="14 15">2039</strain>
    </source>
</reference>
<comment type="subcellular location">
    <subcellularLocation>
        <location evidence="1">Cell membrane</location>
        <topology evidence="1">Multi-pass membrane protein</topology>
    </subcellularLocation>
    <subcellularLocation>
        <location evidence="12">Membrane</location>
        <topology evidence="12">Multi-pass membrane protein</topology>
    </subcellularLocation>
</comment>
<evidence type="ECO:0000256" key="13">
    <source>
        <dbReference type="SAM" id="MobiDB-lite"/>
    </source>
</evidence>
<dbReference type="InterPro" id="IPR002523">
    <property type="entry name" value="MgTranspt_CorA/ZnTranspt_ZntB"/>
</dbReference>
<dbReference type="GO" id="GO:0050897">
    <property type="term" value="F:cobalt ion binding"/>
    <property type="evidence" value="ECO:0007669"/>
    <property type="project" value="TreeGrafter"/>
</dbReference>
<dbReference type="RefSeq" id="WP_156230848.1">
    <property type="nucleotide sequence ID" value="NZ_CP046455.1"/>
</dbReference>
<dbReference type="SUPFAM" id="SSF143865">
    <property type="entry name" value="CorA soluble domain-like"/>
    <property type="match status" value="1"/>
</dbReference>
<evidence type="ECO:0000256" key="5">
    <source>
        <dbReference type="ARBA" id="ARBA00022692"/>
    </source>
</evidence>
<keyword evidence="6 12" id="KW-0460">Magnesium</keyword>
<sequence>MPYGSERFLAGNNGRGRPGNSAGHPSRGRLRVPVERVIEQCRVYLDGVQRKGQYSYSSALREVEQHEGRGFVWLSLNEPSEEHMLKIAEVFDIDELIVEDAVTAHQRPKLERYERQLFMVIRSVQYSDRNKVADRREIIDTAEVQLLMGQNFIITIRHDTELPDPQPKIEEDPDIRGEGPAAIAWATADHLVDEYVRIAALLEMEVDRLEEEVFTPGSKFDIEQIYTLKREILEMRHAVDPLIPALRALIQDNKDLVRKEARSYFRDVLDHAIIAADQVDSYDERLSALINAGVAMVSLRQNRDMRTISAVVGMAAVPTLIAGIYGMNFDYMPELHYRYAYFITLAFIVLAVLVMWWWFRRNDWL</sequence>
<dbReference type="Gene3D" id="1.20.58.340">
    <property type="entry name" value="Magnesium transport protein CorA, transmembrane region"/>
    <property type="match status" value="2"/>
</dbReference>
<dbReference type="InterPro" id="IPR004488">
    <property type="entry name" value="Mg/Co-transport_prot_CorA"/>
</dbReference>
<evidence type="ECO:0000256" key="3">
    <source>
        <dbReference type="ARBA" id="ARBA00022448"/>
    </source>
</evidence>
<dbReference type="InterPro" id="IPR045863">
    <property type="entry name" value="CorA_TM1_TM2"/>
</dbReference>
<evidence type="ECO:0000256" key="2">
    <source>
        <dbReference type="ARBA" id="ARBA00009765"/>
    </source>
</evidence>
<feature type="region of interest" description="Disordered" evidence="13">
    <location>
        <begin position="1"/>
        <end position="29"/>
    </location>
</feature>
<evidence type="ECO:0000256" key="8">
    <source>
        <dbReference type="ARBA" id="ARBA00023065"/>
    </source>
</evidence>
<evidence type="ECO:0000256" key="9">
    <source>
        <dbReference type="ARBA" id="ARBA00023136"/>
    </source>
</evidence>
<evidence type="ECO:0000256" key="7">
    <source>
        <dbReference type="ARBA" id="ARBA00022989"/>
    </source>
</evidence>
<comment type="catalytic activity">
    <reaction evidence="10">
        <text>Mg(2+)(in) = Mg(2+)(out)</text>
        <dbReference type="Rhea" id="RHEA:29827"/>
        <dbReference type="ChEBI" id="CHEBI:18420"/>
    </reaction>
</comment>
<dbReference type="GO" id="GO:0015087">
    <property type="term" value="F:cobalt ion transmembrane transporter activity"/>
    <property type="evidence" value="ECO:0007669"/>
    <property type="project" value="UniProtKB-UniRule"/>
</dbReference>
<dbReference type="EMBL" id="CP046455">
    <property type="protein sequence ID" value="QGU07344.1"/>
    <property type="molecule type" value="Genomic_DNA"/>
</dbReference>
<gene>
    <name evidence="14" type="primary">corA2</name>
    <name evidence="12" type="synonym">corA</name>
    <name evidence="14" type="ORF">COCCU_07050</name>
</gene>
<dbReference type="PANTHER" id="PTHR46494:SF1">
    <property type="entry name" value="CORA FAMILY METAL ION TRANSPORTER (EUROFUNG)"/>
    <property type="match status" value="1"/>
</dbReference>
<comment type="similarity">
    <text evidence="2 12">Belongs to the CorA metal ion transporter (MIT) (TC 1.A.35) family.</text>
</comment>
<dbReference type="Proteomes" id="UP000424462">
    <property type="component" value="Chromosome"/>
</dbReference>
<keyword evidence="15" id="KW-1185">Reference proteome</keyword>
<dbReference type="InterPro" id="IPR045861">
    <property type="entry name" value="CorA_cytoplasmic_dom"/>
</dbReference>
<protein>
    <recommendedName>
        <fullName evidence="12">Magnesium transport protein CorA</fullName>
    </recommendedName>
</protein>
<dbReference type="Pfam" id="PF01544">
    <property type="entry name" value="CorA"/>
    <property type="match status" value="1"/>
</dbReference>
<evidence type="ECO:0000256" key="4">
    <source>
        <dbReference type="ARBA" id="ARBA00022475"/>
    </source>
</evidence>
<keyword evidence="9 12" id="KW-0472">Membrane</keyword>
<comment type="function">
    <text evidence="11">Mediates influx of magnesium ions. Alternates between open and closed states. Activated by low cytoplasmic Mg(2+) levels. Inactive when cytoplasmic Mg(2+) levels are high.</text>
</comment>
<dbReference type="GO" id="GO:0005886">
    <property type="term" value="C:plasma membrane"/>
    <property type="evidence" value="ECO:0007669"/>
    <property type="project" value="UniProtKB-SubCell"/>
</dbReference>
<name>A0A6B8W1E2_9CORY</name>